<dbReference type="Proteomes" id="UP000494256">
    <property type="component" value="Unassembled WGS sequence"/>
</dbReference>
<evidence type="ECO:0000256" key="1">
    <source>
        <dbReference type="SAM" id="MobiDB-lite"/>
    </source>
</evidence>
<organism evidence="2 3">
    <name type="scientific">Arctia plantaginis</name>
    <name type="common">Wood tiger moth</name>
    <name type="synonym">Phalaena plantaginis</name>
    <dbReference type="NCBI Taxonomy" id="874455"/>
    <lineage>
        <taxon>Eukaryota</taxon>
        <taxon>Metazoa</taxon>
        <taxon>Ecdysozoa</taxon>
        <taxon>Arthropoda</taxon>
        <taxon>Hexapoda</taxon>
        <taxon>Insecta</taxon>
        <taxon>Pterygota</taxon>
        <taxon>Neoptera</taxon>
        <taxon>Endopterygota</taxon>
        <taxon>Lepidoptera</taxon>
        <taxon>Glossata</taxon>
        <taxon>Ditrysia</taxon>
        <taxon>Noctuoidea</taxon>
        <taxon>Erebidae</taxon>
        <taxon>Arctiinae</taxon>
        <taxon>Arctia</taxon>
    </lineage>
</organism>
<reference evidence="2 3" key="1">
    <citation type="submission" date="2020-04" db="EMBL/GenBank/DDBJ databases">
        <authorList>
            <person name="Wallbank WR R."/>
            <person name="Pardo Diaz C."/>
            <person name="Kozak K."/>
            <person name="Martin S."/>
            <person name="Jiggins C."/>
            <person name="Moest M."/>
            <person name="Warren A I."/>
            <person name="Byers J.R.P. K."/>
            <person name="Montejo-Kovacevich G."/>
            <person name="Yen C E."/>
        </authorList>
    </citation>
    <scope>NUCLEOTIDE SEQUENCE [LARGE SCALE GENOMIC DNA]</scope>
</reference>
<name>A0A8S1BGE2_ARCPL</name>
<accession>A0A8S1BGE2</accession>
<evidence type="ECO:0000313" key="2">
    <source>
        <dbReference type="EMBL" id="CAB3257360.1"/>
    </source>
</evidence>
<comment type="caution">
    <text evidence="2">The sequence shown here is derived from an EMBL/GenBank/DDBJ whole genome shotgun (WGS) entry which is preliminary data.</text>
</comment>
<feature type="region of interest" description="Disordered" evidence="1">
    <location>
        <begin position="42"/>
        <end position="69"/>
    </location>
</feature>
<protein>
    <submittedName>
        <fullName evidence="2">Uncharacterized protein</fullName>
    </submittedName>
</protein>
<sequence>MQNILVLYLPQYGQSGPDSTALGRFAACACNATNTLRFVATRRRPRLAKTKRGRRDHPGKPHPTGGLLHAIARRPICKLRPAT</sequence>
<dbReference type="OrthoDB" id="7427416at2759"/>
<proteinExistence type="predicted"/>
<dbReference type="EMBL" id="CADEBD010000533">
    <property type="protein sequence ID" value="CAB3257360.1"/>
    <property type="molecule type" value="Genomic_DNA"/>
</dbReference>
<gene>
    <name evidence="2" type="ORF">APLA_LOCUS15895</name>
</gene>
<dbReference type="AlphaFoldDB" id="A0A8S1BGE2"/>
<feature type="compositionally biased region" description="Basic residues" evidence="1">
    <location>
        <begin position="42"/>
        <end position="57"/>
    </location>
</feature>
<evidence type="ECO:0000313" key="3">
    <source>
        <dbReference type="Proteomes" id="UP000494256"/>
    </source>
</evidence>